<feature type="coiled-coil region" evidence="1">
    <location>
        <begin position="323"/>
        <end position="350"/>
    </location>
</feature>
<dbReference type="CDD" id="cd14692">
    <property type="entry name" value="bZIP_ATF4"/>
    <property type="match status" value="1"/>
</dbReference>
<sequence>MAAPPSADDLIQRSFFSSIFNVRLKPNKVFQYPVNSNRGNYRELTHQHQDNEKKLTFNSQTSNFVVPISTTPTDNYSQNFSNQLPATSINSNVNSEIYEPAITLSNNFADNLFVASPRELSADIMSPQEIYNEIIHESAEFESCPFANFQSTEFEHCPFSNFNNQYYDQPVNNLRIQQPMHHVLPTIQQEQTNIPMTQNDNNNYSSNYYPVQTSIEPSETSYQIAEVNSHVAQQISECITPYINIDQNINLEQIIKIVVATMKESSVIPFFGNTLKSHSSKKNIQNVEPPEVILQRKRQQNNEAAARYRLRQKEAKKKFDNEINLVKEKNFFLKKQIASLENEIKLIENVLLNNKR</sequence>
<feature type="domain" description="BZIP" evidence="2">
    <location>
        <begin position="295"/>
        <end position="354"/>
    </location>
</feature>
<evidence type="ECO:0000313" key="3">
    <source>
        <dbReference type="Proteomes" id="UP000038045"/>
    </source>
</evidence>
<keyword evidence="1" id="KW-0175">Coiled coil</keyword>
<dbReference type="PROSITE" id="PS00036">
    <property type="entry name" value="BZIP_BASIC"/>
    <property type="match status" value="1"/>
</dbReference>
<proteinExistence type="predicted"/>
<dbReference type="InterPro" id="IPR046347">
    <property type="entry name" value="bZIP_sf"/>
</dbReference>
<name>A0A0N5A391_PARTI</name>
<organism evidence="3 4">
    <name type="scientific">Parastrongyloides trichosuri</name>
    <name type="common">Possum-specific nematode worm</name>
    <dbReference type="NCBI Taxonomy" id="131310"/>
    <lineage>
        <taxon>Eukaryota</taxon>
        <taxon>Metazoa</taxon>
        <taxon>Ecdysozoa</taxon>
        <taxon>Nematoda</taxon>
        <taxon>Chromadorea</taxon>
        <taxon>Rhabditida</taxon>
        <taxon>Tylenchina</taxon>
        <taxon>Panagrolaimomorpha</taxon>
        <taxon>Strongyloidoidea</taxon>
        <taxon>Strongyloididae</taxon>
        <taxon>Parastrongyloides</taxon>
    </lineage>
</organism>
<dbReference type="STRING" id="131310.A0A0N5A391"/>
<dbReference type="Pfam" id="PF07716">
    <property type="entry name" value="bZIP_2"/>
    <property type="match status" value="1"/>
</dbReference>
<dbReference type="Proteomes" id="UP000038045">
    <property type="component" value="Unplaced"/>
</dbReference>
<dbReference type="Gene3D" id="1.20.5.170">
    <property type="match status" value="1"/>
</dbReference>
<keyword evidence="3" id="KW-1185">Reference proteome</keyword>
<evidence type="ECO:0000313" key="4">
    <source>
        <dbReference type="WBParaSite" id="PTRK_0001610000.1"/>
    </source>
</evidence>
<evidence type="ECO:0000259" key="2">
    <source>
        <dbReference type="PROSITE" id="PS50217"/>
    </source>
</evidence>
<protein>
    <submittedName>
        <fullName evidence="4">BZIP domain-containing protein</fullName>
    </submittedName>
</protein>
<reference evidence="4" key="1">
    <citation type="submission" date="2017-02" db="UniProtKB">
        <authorList>
            <consortium name="WormBaseParasite"/>
        </authorList>
    </citation>
    <scope>IDENTIFICATION</scope>
</reference>
<accession>A0A0N5A391</accession>
<dbReference type="SUPFAM" id="SSF57959">
    <property type="entry name" value="Leucine zipper domain"/>
    <property type="match status" value="1"/>
</dbReference>
<dbReference type="InterPro" id="IPR004827">
    <property type="entry name" value="bZIP"/>
</dbReference>
<dbReference type="WBParaSite" id="PTRK_0001610000.1">
    <property type="protein sequence ID" value="PTRK_0001610000.1"/>
    <property type="gene ID" value="PTRK_0001610000"/>
</dbReference>
<evidence type="ECO:0000256" key="1">
    <source>
        <dbReference type="SAM" id="Coils"/>
    </source>
</evidence>
<dbReference type="SMART" id="SM00338">
    <property type="entry name" value="BRLZ"/>
    <property type="match status" value="1"/>
</dbReference>
<dbReference type="PROSITE" id="PS50217">
    <property type="entry name" value="BZIP"/>
    <property type="match status" value="1"/>
</dbReference>
<dbReference type="GO" id="GO:0003700">
    <property type="term" value="F:DNA-binding transcription factor activity"/>
    <property type="evidence" value="ECO:0007669"/>
    <property type="project" value="InterPro"/>
</dbReference>
<dbReference type="AlphaFoldDB" id="A0A0N5A391"/>